<organism evidence="1 2">
    <name type="scientific">Sphaerospermopsis reniformis</name>
    <dbReference type="NCBI Taxonomy" id="531300"/>
    <lineage>
        <taxon>Bacteria</taxon>
        <taxon>Bacillati</taxon>
        <taxon>Cyanobacteriota</taxon>
        <taxon>Cyanophyceae</taxon>
        <taxon>Nostocales</taxon>
        <taxon>Aphanizomenonaceae</taxon>
        <taxon>Sphaerospermopsis</taxon>
    </lineage>
</organism>
<name>A0A479ZTY3_9CYAN</name>
<dbReference type="Proteomes" id="UP000300142">
    <property type="component" value="Unassembled WGS sequence"/>
</dbReference>
<gene>
    <name evidence="1" type="ORF">SR1949_07390</name>
</gene>
<comment type="caution">
    <text evidence="1">The sequence shown here is derived from an EMBL/GenBank/DDBJ whole genome shotgun (WGS) entry which is preliminary data.</text>
</comment>
<dbReference type="RefSeq" id="WP_096571979.1">
    <property type="nucleotide sequence ID" value="NZ_BJCE01000014.1"/>
</dbReference>
<dbReference type="EMBL" id="BJCE01000014">
    <property type="protein sequence ID" value="GCL35642.1"/>
    <property type="molecule type" value="Genomic_DNA"/>
</dbReference>
<protein>
    <submittedName>
        <fullName evidence="1">Uncharacterized protein</fullName>
    </submittedName>
</protein>
<reference evidence="2" key="1">
    <citation type="submission" date="2019-02" db="EMBL/GenBank/DDBJ databases">
        <title>Draft genome sequence of Sphaerospermopsis reniformis NIES-1949.</title>
        <authorList>
            <person name="Yamaguchi H."/>
            <person name="Suzuki S."/>
            <person name="Kawachi M."/>
        </authorList>
    </citation>
    <scope>NUCLEOTIDE SEQUENCE [LARGE SCALE GENOMIC DNA]</scope>
    <source>
        <strain evidence="2">NIES-1949</strain>
    </source>
</reference>
<sequence length="79" mass="9061">MTVLDGAFPSFSKEITGKQITGQNKELLRHWFTHATVAEAYGLNAEDIAEVENWYARRYPKLSQAQKANLRKLQHLNTD</sequence>
<keyword evidence="2" id="KW-1185">Reference proteome</keyword>
<dbReference type="AlphaFoldDB" id="A0A479ZTY3"/>
<evidence type="ECO:0000313" key="1">
    <source>
        <dbReference type="EMBL" id="GCL35642.1"/>
    </source>
</evidence>
<proteinExistence type="predicted"/>
<accession>A0A479ZTY3</accession>
<evidence type="ECO:0000313" key="2">
    <source>
        <dbReference type="Proteomes" id="UP000300142"/>
    </source>
</evidence>